<dbReference type="Proteomes" id="UP001066276">
    <property type="component" value="Chromosome 5"/>
</dbReference>
<proteinExistence type="predicted"/>
<organism evidence="1 2">
    <name type="scientific">Pleurodeles waltl</name>
    <name type="common">Iberian ribbed newt</name>
    <dbReference type="NCBI Taxonomy" id="8319"/>
    <lineage>
        <taxon>Eukaryota</taxon>
        <taxon>Metazoa</taxon>
        <taxon>Chordata</taxon>
        <taxon>Craniata</taxon>
        <taxon>Vertebrata</taxon>
        <taxon>Euteleostomi</taxon>
        <taxon>Amphibia</taxon>
        <taxon>Batrachia</taxon>
        <taxon>Caudata</taxon>
        <taxon>Salamandroidea</taxon>
        <taxon>Salamandridae</taxon>
        <taxon>Pleurodelinae</taxon>
        <taxon>Pleurodeles</taxon>
    </lineage>
</organism>
<accession>A0AAV7RBB7</accession>
<comment type="caution">
    <text evidence="1">The sequence shown here is derived from an EMBL/GenBank/DDBJ whole genome shotgun (WGS) entry which is preliminary data.</text>
</comment>
<dbReference type="EMBL" id="JANPWB010000009">
    <property type="protein sequence ID" value="KAJ1149122.1"/>
    <property type="molecule type" value="Genomic_DNA"/>
</dbReference>
<keyword evidence="2" id="KW-1185">Reference proteome</keyword>
<evidence type="ECO:0000313" key="2">
    <source>
        <dbReference type="Proteomes" id="UP001066276"/>
    </source>
</evidence>
<sequence>MAKRQAPSIDSASVDVDFAIDGRIVVIPPTINRVNVDRVAVVRFITNRGAGDMQVVAGNGLDIDDLIIIDGDAVVVEEVSLDDSKILEDYFLFTAG</sequence>
<name>A0AAV7RBB7_PLEWA</name>
<evidence type="ECO:0000313" key="1">
    <source>
        <dbReference type="EMBL" id="KAJ1149122.1"/>
    </source>
</evidence>
<protein>
    <submittedName>
        <fullName evidence="1">Uncharacterized protein</fullName>
    </submittedName>
</protein>
<reference evidence="1" key="1">
    <citation type="journal article" date="2022" name="bioRxiv">
        <title>Sequencing and chromosome-scale assembly of the giantPleurodeles waltlgenome.</title>
        <authorList>
            <person name="Brown T."/>
            <person name="Elewa A."/>
            <person name="Iarovenko S."/>
            <person name="Subramanian E."/>
            <person name="Araus A.J."/>
            <person name="Petzold A."/>
            <person name="Susuki M."/>
            <person name="Suzuki K.-i.T."/>
            <person name="Hayashi T."/>
            <person name="Toyoda A."/>
            <person name="Oliveira C."/>
            <person name="Osipova E."/>
            <person name="Leigh N.D."/>
            <person name="Simon A."/>
            <person name="Yun M.H."/>
        </authorList>
    </citation>
    <scope>NUCLEOTIDE SEQUENCE</scope>
    <source>
        <strain evidence="1">20211129_DDA</strain>
        <tissue evidence="1">Liver</tissue>
    </source>
</reference>
<dbReference type="AlphaFoldDB" id="A0AAV7RBB7"/>
<gene>
    <name evidence="1" type="ORF">NDU88_001940</name>
</gene>